<dbReference type="PANTHER" id="PTHR11102:SF160">
    <property type="entry name" value="ERAD-ASSOCIATED E3 UBIQUITIN-PROTEIN LIGASE COMPONENT HRD3"/>
    <property type="match status" value="1"/>
</dbReference>
<dbReference type="SUPFAM" id="SSF81901">
    <property type="entry name" value="HCP-like"/>
    <property type="match status" value="2"/>
</dbReference>
<dbReference type="SMART" id="SM00671">
    <property type="entry name" value="SEL1"/>
    <property type="match status" value="4"/>
</dbReference>
<sequence>MLRICLLGACLLAGWLALGSAPAMAQTPPPSLREMAESGDPEAAYAYGYELSFPEEGEPDTVTGRYWLVQAADAGLAPANHMLGVIYRDGFGVDPDIDRARAFFELAWQAADPSAGHDLAELMLYDYDGERDAAIAILETLLSDVELGPLASLTLAETLMFDGDGEVDAARAVTLARDALDRQSDLMRAHYILGIGAAEGLAGPLDPDAARRAWEAGAEAGDTLALIALADSWLDPGWGETDPVEARVLYELAAELGDDDAAQQAAVLADEQANTSDDDVAARRAAWQLRLGWNDMPD</sequence>
<feature type="signal peptide" evidence="1">
    <location>
        <begin position="1"/>
        <end position="25"/>
    </location>
</feature>
<dbReference type="OrthoDB" id="5321503at2"/>
<dbReference type="InterPro" id="IPR050767">
    <property type="entry name" value="Sel1_AlgK"/>
</dbReference>
<dbReference type="InterPro" id="IPR006597">
    <property type="entry name" value="Sel1-like"/>
</dbReference>
<dbReference type="Proteomes" id="UP000273675">
    <property type="component" value="Unassembled WGS sequence"/>
</dbReference>
<proteinExistence type="predicted"/>
<evidence type="ECO:0000313" key="3">
    <source>
        <dbReference type="Proteomes" id="UP000273675"/>
    </source>
</evidence>
<accession>A0A495D2M7</accession>
<protein>
    <submittedName>
        <fullName evidence="2">TPR repeat protein</fullName>
    </submittedName>
</protein>
<dbReference type="EMBL" id="RBIM01000005">
    <property type="protein sequence ID" value="RKQ96035.1"/>
    <property type="molecule type" value="Genomic_DNA"/>
</dbReference>
<dbReference type="AlphaFoldDB" id="A0A495D2M7"/>
<evidence type="ECO:0000313" key="2">
    <source>
        <dbReference type="EMBL" id="RKQ96035.1"/>
    </source>
</evidence>
<dbReference type="RefSeq" id="WP_121211602.1">
    <property type="nucleotide sequence ID" value="NZ_RBIM01000005.1"/>
</dbReference>
<organism evidence="2 3">
    <name type="scientific">Maricaulis maris</name>
    <dbReference type="NCBI Taxonomy" id="74318"/>
    <lineage>
        <taxon>Bacteria</taxon>
        <taxon>Pseudomonadati</taxon>
        <taxon>Pseudomonadota</taxon>
        <taxon>Alphaproteobacteria</taxon>
        <taxon>Maricaulales</taxon>
        <taxon>Maricaulaceae</taxon>
        <taxon>Maricaulis</taxon>
    </lineage>
</organism>
<keyword evidence="1" id="KW-0732">Signal</keyword>
<dbReference type="InterPro" id="IPR011990">
    <property type="entry name" value="TPR-like_helical_dom_sf"/>
</dbReference>
<dbReference type="Pfam" id="PF08238">
    <property type="entry name" value="Sel1"/>
    <property type="match status" value="3"/>
</dbReference>
<gene>
    <name evidence="2" type="ORF">C7435_2286</name>
</gene>
<feature type="chain" id="PRO_5019807899" evidence="1">
    <location>
        <begin position="26"/>
        <end position="298"/>
    </location>
</feature>
<name>A0A495D2M7_9PROT</name>
<comment type="caution">
    <text evidence="2">The sequence shown here is derived from an EMBL/GenBank/DDBJ whole genome shotgun (WGS) entry which is preliminary data.</text>
</comment>
<reference evidence="2 3" key="1">
    <citation type="submission" date="2018-10" db="EMBL/GenBank/DDBJ databases">
        <title>Genomic Encyclopedia of Type Strains, Phase IV (KMG-IV): sequencing the most valuable type-strain genomes for metagenomic binning, comparative biology and taxonomic classification.</title>
        <authorList>
            <person name="Goeker M."/>
        </authorList>
    </citation>
    <scope>NUCLEOTIDE SEQUENCE [LARGE SCALE GENOMIC DNA]</scope>
    <source>
        <strain evidence="2 3">DSM 4734</strain>
    </source>
</reference>
<dbReference type="PANTHER" id="PTHR11102">
    <property type="entry name" value="SEL-1-LIKE PROTEIN"/>
    <property type="match status" value="1"/>
</dbReference>
<evidence type="ECO:0000256" key="1">
    <source>
        <dbReference type="SAM" id="SignalP"/>
    </source>
</evidence>
<dbReference type="Gene3D" id="1.25.40.10">
    <property type="entry name" value="Tetratricopeptide repeat domain"/>
    <property type="match status" value="1"/>
</dbReference>